<dbReference type="KEGG" id="alus:STSP2_02797"/>
<dbReference type="STRING" id="1936003.STSP2_02797"/>
<dbReference type="EMBL" id="CP019791">
    <property type="protein sequence ID" value="AQT69603.1"/>
    <property type="molecule type" value="Genomic_DNA"/>
</dbReference>
<dbReference type="PANTHER" id="PTHR12788:SF10">
    <property type="entry name" value="PROTEIN-TYROSINE SULFOTRANSFERASE"/>
    <property type="match status" value="1"/>
</dbReference>
<dbReference type="OrthoDB" id="9777890at2"/>
<accession>A0A1U9NNW8</accession>
<dbReference type="Pfam" id="PF13469">
    <property type="entry name" value="Sulfotransfer_3"/>
    <property type="match status" value="1"/>
</dbReference>
<proteinExistence type="predicted"/>
<dbReference type="Gene3D" id="3.40.50.300">
    <property type="entry name" value="P-loop containing nucleotide triphosphate hydrolases"/>
    <property type="match status" value="1"/>
</dbReference>
<reference evidence="3" key="1">
    <citation type="submission" date="2017-02" db="EMBL/GenBank/DDBJ databases">
        <title>Comparative genomics and description of representatives of a novel lineage of planctomycetes thriving in anoxic sediments.</title>
        <authorList>
            <person name="Spring S."/>
            <person name="Bunk B."/>
            <person name="Sproer C."/>
        </authorList>
    </citation>
    <scope>NUCLEOTIDE SEQUENCE [LARGE SCALE GENOMIC DNA]</scope>
    <source>
        <strain evidence="3">ST-NAGAB-D1</strain>
    </source>
</reference>
<keyword evidence="3" id="KW-1185">Reference proteome</keyword>
<dbReference type="Proteomes" id="UP000189674">
    <property type="component" value="Chromosome"/>
</dbReference>
<dbReference type="AlphaFoldDB" id="A0A1U9NNW8"/>
<dbReference type="RefSeq" id="WP_146663272.1">
    <property type="nucleotide sequence ID" value="NZ_CP019791.1"/>
</dbReference>
<dbReference type="PANTHER" id="PTHR12788">
    <property type="entry name" value="PROTEIN-TYROSINE SULFOTRANSFERASE 2"/>
    <property type="match status" value="1"/>
</dbReference>
<evidence type="ECO:0000256" key="1">
    <source>
        <dbReference type="ARBA" id="ARBA00022679"/>
    </source>
</evidence>
<sequence>MPYEKRIIIGGLPRSGSTLLRFMLDAASTIISGPETAFFTQPLFQQQATIARLAQRLADKLNICPERLTEAVITAPTSCQAYDSISDLMGENAGISKPCWAEKSPRNCFSYHRLHAENPNFYFISTIRHGLDVVTSVVKNHPNNANQYWCPIQRYVDTMLAIYSFKSPRHLIVKYEDMVTSPQKTMNQIFAFLGLKYEDHIIQSFRQPASTRDLTKVHQPKLKQEISSDWINRWKALQHSERVNEFMQHSKAVYWLEHSGYELPQRSYT</sequence>
<dbReference type="InterPro" id="IPR027417">
    <property type="entry name" value="P-loop_NTPase"/>
</dbReference>
<protein>
    <submittedName>
        <fullName evidence="2">Sulfotransferase domain protein</fullName>
    </submittedName>
</protein>
<evidence type="ECO:0000313" key="2">
    <source>
        <dbReference type="EMBL" id="AQT69603.1"/>
    </source>
</evidence>
<dbReference type="InterPro" id="IPR026634">
    <property type="entry name" value="TPST-like"/>
</dbReference>
<dbReference type="GO" id="GO:0008476">
    <property type="term" value="F:protein-tyrosine sulfotransferase activity"/>
    <property type="evidence" value="ECO:0007669"/>
    <property type="project" value="InterPro"/>
</dbReference>
<evidence type="ECO:0000313" key="3">
    <source>
        <dbReference type="Proteomes" id="UP000189674"/>
    </source>
</evidence>
<organism evidence="2 3">
    <name type="scientific">Anaerohalosphaera lusitana</name>
    <dbReference type="NCBI Taxonomy" id="1936003"/>
    <lineage>
        <taxon>Bacteria</taxon>
        <taxon>Pseudomonadati</taxon>
        <taxon>Planctomycetota</taxon>
        <taxon>Phycisphaerae</taxon>
        <taxon>Sedimentisphaerales</taxon>
        <taxon>Anaerohalosphaeraceae</taxon>
        <taxon>Anaerohalosphaera</taxon>
    </lineage>
</organism>
<gene>
    <name evidence="2" type="ORF">STSP2_02797</name>
</gene>
<name>A0A1U9NNW8_9BACT</name>
<keyword evidence="1 2" id="KW-0808">Transferase</keyword>
<dbReference type="SUPFAM" id="SSF52540">
    <property type="entry name" value="P-loop containing nucleoside triphosphate hydrolases"/>
    <property type="match status" value="1"/>
</dbReference>